<sequence>MSDNSVIGCIPMRNGNEEPCVIMNTEEPCVVMRTEKKGRKVNMMLMAAAISALSATGANAQMGYGSAGAVAASSSSTCVSSGSACIPITITVTPSVSAAAAQTTGEVDGVQDSVSTSEPMTYITKTAVATLTHTTTFVKATQPAGNLTTTSIQYNGTATKTAIAMTGTGTGVSSWATGPSHSAANGTYASPTATADHPQHAGAATSSSVSYTHLAVALIASAALGAVFGA</sequence>
<accession>A0ABR3DKB8</accession>
<comment type="caution">
    <text evidence="1">The sequence shown here is derived from an EMBL/GenBank/DDBJ whole genome shotgun (WGS) entry which is preliminary data.</text>
</comment>
<dbReference type="Proteomes" id="UP001451303">
    <property type="component" value="Unassembled WGS sequence"/>
</dbReference>
<evidence type="ECO:0000313" key="1">
    <source>
        <dbReference type="EMBL" id="KAL0473124.1"/>
    </source>
</evidence>
<gene>
    <name evidence="1" type="ORF">QR685DRAFT_515880</name>
</gene>
<organism evidence="1 2">
    <name type="scientific">Neurospora intermedia</name>
    <dbReference type="NCBI Taxonomy" id="5142"/>
    <lineage>
        <taxon>Eukaryota</taxon>
        <taxon>Fungi</taxon>
        <taxon>Dikarya</taxon>
        <taxon>Ascomycota</taxon>
        <taxon>Pezizomycotina</taxon>
        <taxon>Sordariomycetes</taxon>
        <taxon>Sordariomycetidae</taxon>
        <taxon>Sordariales</taxon>
        <taxon>Sordariaceae</taxon>
        <taxon>Neurospora</taxon>
    </lineage>
</organism>
<keyword evidence="2" id="KW-1185">Reference proteome</keyword>
<reference evidence="1 2" key="1">
    <citation type="submission" date="2023-09" db="EMBL/GenBank/DDBJ databases">
        <title>Multi-omics analysis of a traditional fermented food reveals byproduct-associated fungal strains for waste-to-food upcycling.</title>
        <authorList>
            <consortium name="Lawrence Berkeley National Laboratory"/>
            <person name="Rekdal V.M."/>
            <person name="Villalobos-Escobedo J.M."/>
            <person name="Rodriguez-Valeron N."/>
            <person name="Garcia M.O."/>
            <person name="Vasquez D.P."/>
            <person name="Damayanti I."/>
            <person name="Sorensen P.M."/>
            <person name="Baidoo E.E."/>
            <person name="De Carvalho A.C."/>
            <person name="Riley R."/>
            <person name="Lipzen A."/>
            <person name="He G."/>
            <person name="Yan M."/>
            <person name="Haridas S."/>
            <person name="Daum C."/>
            <person name="Yoshinaga Y."/>
            <person name="Ng V."/>
            <person name="Grigoriev I.V."/>
            <person name="Munk R."/>
            <person name="Nuraida L."/>
            <person name="Wijaya C.H."/>
            <person name="Morales P.-C."/>
            <person name="Keasling J.D."/>
        </authorList>
    </citation>
    <scope>NUCLEOTIDE SEQUENCE [LARGE SCALE GENOMIC DNA]</scope>
    <source>
        <strain evidence="1 2">FGSC 2613</strain>
    </source>
</reference>
<evidence type="ECO:0000313" key="2">
    <source>
        <dbReference type="Proteomes" id="UP001451303"/>
    </source>
</evidence>
<dbReference type="EMBL" id="JAVLET010000002">
    <property type="protein sequence ID" value="KAL0473124.1"/>
    <property type="molecule type" value="Genomic_DNA"/>
</dbReference>
<name>A0ABR3DKB8_NEUIN</name>
<proteinExistence type="predicted"/>
<protein>
    <submittedName>
        <fullName evidence="1">Uncharacterized protein</fullName>
    </submittedName>
</protein>